<name>A0A375Z4G3_MYCSH</name>
<feature type="transmembrane region" description="Helical" evidence="1">
    <location>
        <begin position="56"/>
        <end position="76"/>
    </location>
</feature>
<keyword evidence="1" id="KW-0812">Transmembrane</keyword>
<sequence>MLTGVRRLVNYTISIGTLLEIALVSAIPYLIIGAIVSVSHGQGLQQMQVERGGDALVAWVASVIAWPALLFSHSCGSPVGG</sequence>
<dbReference type="STRING" id="29313.BHQ16_21225"/>
<dbReference type="EMBL" id="UEGW01000001">
    <property type="protein sequence ID" value="SRX95810.1"/>
    <property type="molecule type" value="Genomic_DNA"/>
</dbReference>
<reference evidence="2 3" key="1">
    <citation type="submission" date="2018-05" db="EMBL/GenBank/DDBJ databases">
        <authorList>
            <consortium name="IHU Genomes"/>
        </authorList>
    </citation>
    <scope>NUCLEOTIDE SEQUENCE [LARGE SCALE GENOMIC DNA]</scope>
    <source>
        <strain evidence="2 3">P7336</strain>
    </source>
</reference>
<keyword evidence="1" id="KW-1133">Transmembrane helix</keyword>
<protein>
    <submittedName>
        <fullName evidence="2">Uncharacterized protein</fullName>
    </submittedName>
</protein>
<keyword evidence="1" id="KW-0472">Membrane</keyword>
<dbReference type="RefSeq" id="WP_113964445.1">
    <property type="nucleotide sequence ID" value="NZ_UEGW01000001.1"/>
</dbReference>
<proteinExistence type="predicted"/>
<dbReference type="AlphaFoldDB" id="A0A375Z4G3"/>
<dbReference type="Proteomes" id="UP000252015">
    <property type="component" value="Unassembled WGS sequence"/>
</dbReference>
<organism evidence="2 3">
    <name type="scientific">Mycobacterium shimoidei</name>
    <dbReference type="NCBI Taxonomy" id="29313"/>
    <lineage>
        <taxon>Bacteria</taxon>
        <taxon>Bacillati</taxon>
        <taxon>Actinomycetota</taxon>
        <taxon>Actinomycetes</taxon>
        <taxon>Mycobacteriales</taxon>
        <taxon>Mycobacteriaceae</taxon>
        <taxon>Mycobacterium</taxon>
    </lineage>
</organism>
<gene>
    <name evidence="2" type="ORF">MSP7336_04083</name>
</gene>
<feature type="transmembrane region" description="Helical" evidence="1">
    <location>
        <begin position="12"/>
        <end position="36"/>
    </location>
</feature>
<keyword evidence="3" id="KW-1185">Reference proteome</keyword>
<evidence type="ECO:0000313" key="2">
    <source>
        <dbReference type="EMBL" id="SRX95810.1"/>
    </source>
</evidence>
<evidence type="ECO:0000313" key="3">
    <source>
        <dbReference type="Proteomes" id="UP000252015"/>
    </source>
</evidence>
<accession>A0A375Z4G3</accession>
<evidence type="ECO:0000256" key="1">
    <source>
        <dbReference type="SAM" id="Phobius"/>
    </source>
</evidence>